<keyword evidence="13" id="KW-1185">Reference proteome</keyword>
<accession>A0ABR2Z3C4</accession>
<feature type="region of interest" description="Disordered" evidence="11">
    <location>
        <begin position="119"/>
        <end position="231"/>
    </location>
</feature>
<dbReference type="Proteomes" id="UP001491310">
    <property type="component" value="Unassembled WGS sequence"/>
</dbReference>
<keyword evidence="6" id="KW-0747">Spliceosome</keyword>
<keyword evidence="4" id="KW-0963">Cytoplasm</keyword>
<keyword evidence="7" id="KW-0508">mRNA splicing</keyword>
<evidence type="ECO:0000256" key="11">
    <source>
        <dbReference type="SAM" id="MobiDB-lite"/>
    </source>
</evidence>
<keyword evidence="5" id="KW-0507">mRNA processing</keyword>
<evidence type="ECO:0000256" key="9">
    <source>
        <dbReference type="ARBA" id="ARBA00035304"/>
    </source>
</evidence>
<gene>
    <name evidence="12" type="ORF">WJX75_005260</name>
</gene>
<evidence type="ECO:0000256" key="1">
    <source>
        <dbReference type="ARBA" id="ARBA00004123"/>
    </source>
</evidence>
<feature type="region of interest" description="Disordered" evidence="11">
    <location>
        <begin position="37"/>
        <end position="92"/>
    </location>
</feature>
<evidence type="ECO:0000256" key="5">
    <source>
        <dbReference type="ARBA" id="ARBA00022664"/>
    </source>
</evidence>
<keyword evidence="8" id="KW-0539">Nucleus</keyword>
<dbReference type="PANTHER" id="PTHR13445">
    <property type="entry name" value="TUMOR SUPPRESSING SUBTRANSFERABLE CANDIDATE 4 TSSC4"/>
    <property type="match status" value="1"/>
</dbReference>
<evidence type="ECO:0000313" key="13">
    <source>
        <dbReference type="Proteomes" id="UP001491310"/>
    </source>
</evidence>
<feature type="compositionally biased region" description="Basic and acidic residues" evidence="11">
    <location>
        <begin position="307"/>
        <end position="322"/>
    </location>
</feature>
<comment type="similarity">
    <text evidence="3">Belongs to the TSSC4 family.</text>
</comment>
<evidence type="ECO:0000256" key="3">
    <source>
        <dbReference type="ARBA" id="ARBA00010362"/>
    </source>
</evidence>
<dbReference type="EMBL" id="JALJOT010000001">
    <property type="protein sequence ID" value="KAK9918603.1"/>
    <property type="molecule type" value="Genomic_DNA"/>
</dbReference>
<evidence type="ECO:0000256" key="6">
    <source>
        <dbReference type="ARBA" id="ARBA00022728"/>
    </source>
</evidence>
<evidence type="ECO:0000256" key="10">
    <source>
        <dbReference type="ARBA" id="ARBA00045970"/>
    </source>
</evidence>
<evidence type="ECO:0000256" key="8">
    <source>
        <dbReference type="ARBA" id="ARBA00023242"/>
    </source>
</evidence>
<reference evidence="12 13" key="1">
    <citation type="journal article" date="2024" name="Nat. Commun.">
        <title>Phylogenomics reveals the evolutionary origins of lichenization in chlorophyte algae.</title>
        <authorList>
            <person name="Puginier C."/>
            <person name="Libourel C."/>
            <person name="Otte J."/>
            <person name="Skaloud P."/>
            <person name="Haon M."/>
            <person name="Grisel S."/>
            <person name="Petersen M."/>
            <person name="Berrin J.G."/>
            <person name="Delaux P.M."/>
            <person name="Dal Grande F."/>
            <person name="Keller J."/>
        </authorList>
    </citation>
    <scope>NUCLEOTIDE SEQUENCE [LARGE SCALE GENOMIC DNA]</scope>
    <source>
        <strain evidence="12 13">SAG 216-7</strain>
    </source>
</reference>
<feature type="region of interest" description="Disordered" evidence="11">
    <location>
        <begin position="302"/>
        <end position="379"/>
    </location>
</feature>
<protein>
    <recommendedName>
        <fullName evidence="9">U5 small nuclear ribonucleoprotein TSSC4</fullName>
    </recommendedName>
</protein>
<comment type="function">
    <text evidence="10">Protein associated with the U5 snRNP, during its maturation and its post-splicing recycling and which is required for spliceosomal tri-snRNP complex assembly in the nucleus. Has a molecular sequestering activity and transiently hinders SNRNP200 binding sites for constitutive splicing factors that intervene later during the assembly of the spliceosome and splicing. Together with its molecular sequestering activity, may also function as a molecular adapter and placeholder, coordinating the assembly of the U5 snRNP and its association with the U4/U6 di-snRNP.</text>
</comment>
<comment type="caution">
    <text evidence="12">The sequence shown here is derived from an EMBL/GenBank/DDBJ whole genome shotgun (WGS) entry which is preliminary data.</text>
</comment>
<evidence type="ECO:0000313" key="12">
    <source>
        <dbReference type="EMBL" id="KAK9918603.1"/>
    </source>
</evidence>
<evidence type="ECO:0000256" key="4">
    <source>
        <dbReference type="ARBA" id="ARBA00022490"/>
    </source>
</evidence>
<dbReference type="InterPro" id="IPR029338">
    <property type="entry name" value="TSSC4"/>
</dbReference>
<organism evidence="12 13">
    <name type="scientific">Coccomyxa subellipsoidea</name>
    <dbReference type="NCBI Taxonomy" id="248742"/>
    <lineage>
        <taxon>Eukaryota</taxon>
        <taxon>Viridiplantae</taxon>
        <taxon>Chlorophyta</taxon>
        <taxon>core chlorophytes</taxon>
        <taxon>Trebouxiophyceae</taxon>
        <taxon>Trebouxiophyceae incertae sedis</taxon>
        <taxon>Coccomyxaceae</taxon>
        <taxon>Coccomyxa</taxon>
    </lineage>
</organism>
<sequence length="379" mass="41428">MQTEGTTSVPQWPTAAGFHNRAAAVFKSLEGSVGGVVGSDRPWSLSQDHVFRAGKGNDYSSEEEEDAKEIDRRQREFLPGSTLELEGDDNEDEVFRRASAAFCKAMDKEQEYDDTDAMAMGERLGDPDGKPAGNTEVLEESVYEQRSRQHEAGTQLAGEEAAAKEVEAMQVEGGPEDEDEKGRIKKRVRFQDPWVPPHRRDDEIGTQIRARPSAVQRQGLPPRTRSYVPDHVRNSQRYTCYTLDEPILVGGGDQDSAAADGGQADMLRAARAAMSAAGSTPQSEQLEAVAELPAFGSGIQFRPQAKRSKDALTRSETADKANKGGIVAGQLMEQERLDEEGQEAMDVSTSTEETIPVAMQPSKPKRNFRARSAVAEQNG</sequence>
<evidence type="ECO:0000256" key="2">
    <source>
        <dbReference type="ARBA" id="ARBA00004496"/>
    </source>
</evidence>
<name>A0ABR2Z3C4_9CHLO</name>
<evidence type="ECO:0000256" key="7">
    <source>
        <dbReference type="ARBA" id="ARBA00023187"/>
    </source>
</evidence>
<comment type="subcellular location">
    <subcellularLocation>
        <location evidence="2">Cytoplasm</location>
    </subcellularLocation>
    <subcellularLocation>
        <location evidence="1">Nucleus</location>
    </subcellularLocation>
</comment>
<dbReference type="PANTHER" id="PTHR13445:SF3">
    <property type="entry name" value="U5 SMALL NUCLEAR RIBONUCLEOPROTEIN TSSC4"/>
    <property type="match status" value="1"/>
</dbReference>
<proteinExistence type="inferred from homology"/>